<dbReference type="Gene3D" id="1.10.490.10">
    <property type="entry name" value="Globins"/>
    <property type="match status" value="1"/>
</dbReference>
<evidence type="ECO:0000259" key="1">
    <source>
        <dbReference type="Pfam" id="PF11563"/>
    </source>
</evidence>
<organism evidence="2 3">
    <name type="scientific">Candidatus Competibacter phosphatis</name>
    <dbReference type="NCBI Taxonomy" id="221280"/>
    <lineage>
        <taxon>Bacteria</taxon>
        <taxon>Pseudomonadati</taxon>
        <taxon>Pseudomonadota</taxon>
        <taxon>Gammaproteobacteria</taxon>
        <taxon>Candidatus Competibacteraceae</taxon>
        <taxon>Candidatus Competibacter</taxon>
    </lineage>
</organism>
<name>A0ABX1TLV7_9GAMM</name>
<evidence type="ECO:0000313" key="2">
    <source>
        <dbReference type="EMBL" id="NMQ19696.1"/>
    </source>
</evidence>
<reference evidence="2 3" key="1">
    <citation type="submission" date="2019-03" db="EMBL/GenBank/DDBJ databases">
        <title>Metabolic reconstructions from genomes of highly enriched 'Candidatus Accumulibacter' and 'Candidatus Competibacter' bioreactor populations.</title>
        <authorList>
            <person name="Annavajhala M.K."/>
            <person name="Welles L."/>
            <person name="Abbas B."/>
            <person name="Sorokin D."/>
            <person name="Park H."/>
            <person name="Van Loosdrecht M."/>
            <person name="Chandran K."/>
        </authorList>
    </citation>
    <scope>NUCLEOTIDE SEQUENCE [LARGE SCALE GENOMIC DNA]</scope>
    <source>
        <strain evidence="2 3">SBR_G</strain>
    </source>
</reference>
<feature type="domain" description="Globin-sensor" evidence="1">
    <location>
        <begin position="26"/>
        <end position="188"/>
    </location>
</feature>
<evidence type="ECO:0000313" key="3">
    <source>
        <dbReference type="Proteomes" id="UP000760480"/>
    </source>
</evidence>
<accession>A0ABX1TLV7</accession>
<dbReference type="InterPro" id="IPR012292">
    <property type="entry name" value="Globin/Proto"/>
</dbReference>
<dbReference type="Pfam" id="PF11563">
    <property type="entry name" value="Protoglobin"/>
    <property type="match status" value="1"/>
</dbReference>
<dbReference type="RefSeq" id="WP_169248950.1">
    <property type="nucleotide sequence ID" value="NZ_SPMZ01000030.1"/>
</dbReference>
<dbReference type="Proteomes" id="UP000760480">
    <property type="component" value="Unassembled WGS sequence"/>
</dbReference>
<sequence>MSHLAQAPDGEAVAVAALPWFPDQDDIDLLWHIGLFSADDARALRKVWRILKGQTDDYLDRLLGMVAAYPALATELAVLHGERWRKETTDDSATLRRWFRQWLFETCLFPQEPPWLRQVDANSPEHSEPPLLRFRYIVALAFPLAVTVRPFLATGGNDHHEIERMQHALLKAILLQAALLSKLYVKEGLW</sequence>
<dbReference type="InterPro" id="IPR044398">
    <property type="entry name" value="Globin-sensor_dom"/>
</dbReference>
<comment type="caution">
    <text evidence="2">The sequence shown here is derived from an EMBL/GenBank/DDBJ whole genome shotgun (WGS) entry which is preliminary data.</text>
</comment>
<keyword evidence="3" id="KW-1185">Reference proteome</keyword>
<gene>
    <name evidence="2" type="ORF">E4P82_11090</name>
</gene>
<dbReference type="EMBL" id="SPMZ01000030">
    <property type="protein sequence ID" value="NMQ19696.1"/>
    <property type="molecule type" value="Genomic_DNA"/>
</dbReference>
<protein>
    <recommendedName>
        <fullName evidence="1">Globin-sensor domain-containing protein</fullName>
    </recommendedName>
</protein>
<proteinExistence type="predicted"/>